<dbReference type="EMBL" id="HACG01015996">
    <property type="protein sequence ID" value="CEK62861.1"/>
    <property type="molecule type" value="Transcribed_RNA"/>
</dbReference>
<reference evidence="1" key="1">
    <citation type="submission" date="2014-12" db="EMBL/GenBank/DDBJ databases">
        <title>Insight into the proteome of Arion vulgaris.</title>
        <authorList>
            <person name="Aradska J."/>
            <person name="Bulat T."/>
            <person name="Smidak R."/>
            <person name="Sarate P."/>
            <person name="Gangsoo J."/>
            <person name="Sialana F."/>
            <person name="Bilban M."/>
            <person name="Lubec G."/>
        </authorList>
    </citation>
    <scope>NUCLEOTIDE SEQUENCE</scope>
    <source>
        <tissue evidence="1">Skin</tissue>
    </source>
</reference>
<feature type="non-terminal residue" evidence="1">
    <location>
        <position position="95"/>
    </location>
</feature>
<name>A0A0B6Z4P2_9EUPU</name>
<feature type="non-terminal residue" evidence="1">
    <location>
        <position position="1"/>
    </location>
</feature>
<organism evidence="1">
    <name type="scientific">Arion vulgaris</name>
    <dbReference type="NCBI Taxonomy" id="1028688"/>
    <lineage>
        <taxon>Eukaryota</taxon>
        <taxon>Metazoa</taxon>
        <taxon>Spiralia</taxon>
        <taxon>Lophotrochozoa</taxon>
        <taxon>Mollusca</taxon>
        <taxon>Gastropoda</taxon>
        <taxon>Heterobranchia</taxon>
        <taxon>Euthyneura</taxon>
        <taxon>Panpulmonata</taxon>
        <taxon>Eupulmonata</taxon>
        <taxon>Stylommatophora</taxon>
        <taxon>Helicina</taxon>
        <taxon>Arionoidea</taxon>
        <taxon>Arionidae</taxon>
        <taxon>Arion</taxon>
    </lineage>
</organism>
<sequence>SGKIVSPIENPEDEKKESLVVFLLSDTNYTMSSRKGLPVKVDHNPTDCSVLDEKQWDIFSNFDTKSDHWANGQGEITHHILKHLESDNSNSFLPG</sequence>
<accession>A0A0B6Z4P2</accession>
<protein>
    <submittedName>
        <fullName evidence="1">Uncharacterized protein</fullName>
    </submittedName>
</protein>
<evidence type="ECO:0000313" key="1">
    <source>
        <dbReference type="EMBL" id="CEK62861.1"/>
    </source>
</evidence>
<gene>
    <name evidence="1" type="primary">ORF46342</name>
</gene>
<proteinExistence type="predicted"/>
<dbReference type="AlphaFoldDB" id="A0A0B6Z4P2"/>